<keyword evidence="1" id="KW-0812">Transmembrane</keyword>
<feature type="domain" description="Thioester" evidence="3">
    <location>
        <begin position="85"/>
        <end position="208"/>
    </location>
</feature>
<feature type="transmembrane region" description="Helical" evidence="1">
    <location>
        <begin position="342"/>
        <end position="363"/>
    </location>
</feature>
<dbReference type="Pfam" id="PF08341">
    <property type="entry name" value="TED"/>
    <property type="match status" value="1"/>
</dbReference>
<sequence>MSSIPRWAAAAGALLAGGALALSGAGAAAAETTPVTGTQVYLDTPQQSVKIINAKQTDAQHPNGTEALARRLGLKVAGSDETVLAYCIDYKHDIKDPKYVEGSWAPNKNGTPTPAELSQVQWVLTHSYPVLGVDAVIAAAKATKPADTSDELLTKLVYAGTQSAIWTLTDGDAYQLRDSNDGFNTTPNAAADQYGLIVAINDYLVNASKSPAEEPQPKLVINPATLSGEAGKKIGPFTVESGGGLATLTATGGSLVDADGKPVTELSNGGKFYVVADAPGEVTVNAKGSGSVPIGRVFVAKVGPDEFQKLILAGVAGTELEASAKVTVTPPVPHLPVTGVKLTGAITAGVLLVAGGVALLMVVRRRRVRFTA</sequence>
<accession>A0A917WNK7</accession>
<protein>
    <recommendedName>
        <fullName evidence="3">Thioester domain-containing protein</fullName>
    </recommendedName>
</protein>
<organism evidence="4 5">
    <name type="scientific">Dactylosporangium sucinum</name>
    <dbReference type="NCBI Taxonomy" id="1424081"/>
    <lineage>
        <taxon>Bacteria</taxon>
        <taxon>Bacillati</taxon>
        <taxon>Actinomycetota</taxon>
        <taxon>Actinomycetes</taxon>
        <taxon>Micromonosporales</taxon>
        <taxon>Micromonosporaceae</taxon>
        <taxon>Dactylosporangium</taxon>
    </lineage>
</organism>
<reference evidence="4" key="1">
    <citation type="journal article" date="2014" name="Int. J. Syst. Evol. Microbiol.">
        <title>Complete genome sequence of Corynebacterium casei LMG S-19264T (=DSM 44701T), isolated from a smear-ripened cheese.</title>
        <authorList>
            <consortium name="US DOE Joint Genome Institute (JGI-PGF)"/>
            <person name="Walter F."/>
            <person name="Albersmeier A."/>
            <person name="Kalinowski J."/>
            <person name="Ruckert C."/>
        </authorList>
    </citation>
    <scope>NUCLEOTIDE SEQUENCE</scope>
    <source>
        <strain evidence="4">JCM 19831</strain>
    </source>
</reference>
<name>A0A917WNK7_9ACTN</name>
<dbReference type="EMBL" id="BMPI01000007">
    <property type="protein sequence ID" value="GGM17474.1"/>
    <property type="molecule type" value="Genomic_DNA"/>
</dbReference>
<evidence type="ECO:0000313" key="4">
    <source>
        <dbReference type="EMBL" id="GGM17474.1"/>
    </source>
</evidence>
<reference evidence="4" key="2">
    <citation type="submission" date="2020-09" db="EMBL/GenBank/DDBJ databases">
        <authorList>
            <person name="Sun Q."/>
            <person name="Ohkuma M."/>
        </authorList>
    </citation>
    <scope>NUCLEOTIDE SEQUENCE</scope>
    <source>
        <strain evidence="4">JCM 19831</strain>
    </source>
</reference>
<feature type="chain" id="PRO_5039532248" description="Thioester domain-containing protein" evidence="2">
    <location>
        <begin position="22"/>
        <end position="372"/>
    </location>
</feature>
<evidence type="ECO:0000256" key="1">
    <source>
        <dbReference type="SAM" id="Phobius"/>
    </source>
</evidence>
<feature type="signal peptide" evidence="2">
    <location>
        <begin position="1"/>
        <end position="21"/>
    </location>
</feature>
<gene>
    <name evidence="4" type="ORF">GCM10007977_018370</name>
</gene>
<dbReference type="AlphaFoldDB" id="A0A917WNK7"/>
<keyword evidence="5" id="KW-1185">Reference proteome</keyword>
<keyword evidence="1" id="KW-0472">Membrane</keyword>
<evidence type="ECO:0000313" key="5">
    <source>
        <dbReference type="Proteomes" id="UP000642070"/>
    </source>
</evidence>
<dbReference type="Proteomes" id="UP000642070">
    <property type="component" value="Unassembled WGS sequence"/>
</dbReference>
<comment type="caution">
    <text evidence="4">The sequence shown here is derived from an EMBL/GenBank/DDBJ whole genome shotgun (WGS) entry which is preliminary data.</text>
</comment>
<dbReference type="InterPro" id="IPR013552">
    <property type="entry name" value="Thioester_dom"/>
</dbReference>
<proteinExistence type="predicted"/>
<keyword evidence="1" id="KW-1133">Transmembrane helix</keyword>
<evidence type="ECO:0000256" key="2">
    <source>
        <dbReference type="SAM" id="SignalP"/>
    </source>
</evidence>
<keyword evidence="2" id="KW-0732">Signal</keyword>
<evidence type="ECO:0000259" key="3">
    <source>
        <dbReference type="Pfam" id="PF08341"/>
    </source>
</evidence>
<dbReference type="RefSeq" id="WP_190249307.1">
    <property type="nucleotide sequence ID" value="NZ_BMPI01000007.1"/>
</dbReference>